<comment type="caution">
    <text evidence="1">The sequence shown here is derived from an EMBL/GenBank/DDBJ whole genome shotgun (WGS) entry which is preliminary data.</text>
</comment>
<dbReference type="InterPro" id="IPR022385">
    <property type="entry name" value="Rhs_assc_core"/>
</dbReference>
<dbReference type="NCBIfam" id="TIGR03696">
    <property type="entry name" value="Rhs_assc_core"/>
    <property type="match status" value="1"/>
</dbReference>
<dbReference type="RefSeq" id="WP_172344931.1">
    <property type="nucleotide sequence ID" value="NZ_CATJFF010000093.1"/>
</dbReference>
<protein>
    <submittedName>
        <fullName evidence="1">RHS repeat-associated core domain-containing protein</fullName>
    </submittedName>
</protein>
<dbReference type="PANTHER" id="PTHR32305">
    <property type="match status" value="1"/>
</dbReference>
<keyword evidence="2" id="KW-1185">Reference proteome</keyword>
<name>A0ABX2B1T1_9BACT</name>
<dbReference type="Gene3D" id="2.180.10.10">
    <property type="entry name" value="RHS repeat-associated core"/>
    <property type="match status" value="1"/>
</dbReference>
<dbReference type="EMBL" id="JABKKJ010000012">
    <property type="protein sequence ID" value="NPE25471.1"/>
    <property type="molecule type" value="Genomic_DNA"/>
</dbReference>
<proteinExistence type="predicted"/>
<dbReference type="PANTHER" id="PTHR32305:SF15">
    <property type="entry name" value="PROTEIN RHSA-RELATED"/>
    <property type="match status" value="1"/>
</dbReference>
<sequence length="393" mass="45972">MTGSDKLSIIKDKSINTGLRDSLIFHQASLITEEEYMMIYGAHRIDFCGDIIYENLKPTPNRILFDGGYVTFTNNKQPVYHFYLTDHQGNVRVVADENGMIEETNHYYPFGVLFGESVDKNKQRYKYNGKELDRLLSLDWYDYGARWYDPVLARWHAVDPLADKYPDVSPYVYCNNNAVNAVDIKGLFPHFLISHKSTPFYRADYYTLNPVTCRLLSLVSGISETYIKNAQIMERGFGHYYPTYSSNKGGGAITLGNSPNNVSINFTPNYFEDDKDKYNGHGYGQDFYRWMILLSHEVGHIKHIEESSNEVTYLGGFLYDYMKYGHDETPREKEADKGYNKFLEFYKYTNDFYGRNSLDKLFKSDKSDKQKIQIINQWWNEYENETHMSDILY</sequence>
<reference evidence="1 2" key="1">
    <citation type="submission" date="2020-05" db="EMBL/GenBank/DDBJ databases">
        <title>Distinct polysaccharide utilization as determinants for interspecies competition between intestinal Prevotella spp.</title>
        <authorList>
            <person name="Galvez E.J.C."/>
            <person name="Iljazovic A."/>
            <person name="Strowig T."/>
        </authorList>
    </citation>
    <scope>NUCLEOTIDE SEQUENCE [LARGE SCALE GENOMIC DNA]</scope>
    <source>
        <strain evidence="1 2">PCHR</strain>
    </source>
</reference>
<dbReference type="InterPro" id="IPR050708">
    <property type="entry name" value="T6SS_VgrG/RHS"/>
</dbReference>
<dbReference type="Proteomes" id="UP000820977">
    <property type="component" value="Unassembled WGS sequence"/>
</dbReference>
<evidence type="ECO:0000313" key="2">
    <source>
        <dbReference type="Proteomes" id="UP000820977"/>
    </source>
</evidence>
<organism evidence="1 2">
    <name type="scientific">Xylanibacter caecicola</name>
    <dbReference type="NCBI Taxonomy" id="2736294"/>
    <lineage>
        <taxon>Bacteria</taxon>
        <taxon>Pseudomonadati</taxon>
        <taxon>Bacteroidota</taxon>
        <taxon>Bacteroidia</taxon>
        <taxon>Bacteroidales</taxon>
        <taxon>Prevotellaceae</taxon>
        <taxon>Xylanibacter</taxon>
    </lineage>
</organism>
<accession>A0ABX2B1T1</accession>
<gene>
    <name evidence="1" type="ORF">HPS54_08100</name>
</gene>
<evidence type="ECO:0000313" key="1">
    <source>
        <dbReference type="EMBL" id="NPE25471.1"/>
    </source>
</evidence>